<dbReference type="EMBL" id="JBCNJP010000010">
    <property type="protein sequence ID" value="KAK9071749.1"/>
    <property type="molecule type" value="Genomic_DNA"/>
</dbReference>
<evidence type="ECO:0000256" key="6">
    <source>
        <dbReference type="SAM" id="Phobius"/>
    </source>
</evidence>
<reference evidence="8 9" key="1">
    <citation type="submission" date="2024-04" db="EMBL/GenBank/DDBJ databases">
        <title>The reference genome of an endangered Asteraceae, Deinandra increscens subsp. villosa, native to the Central Coast of California.</title>
        <authorList>
            <person name="Guilliams M."/>
            <person name="Hasenstab-Lehman K."/>
            <person name="Meyer R."/>
            <person name="Mcevoy S."/>
        </authorList>
    </citation>
    <scope>NUCLEOTIDE SEQUENCE [LARGE SCALE GENOMIC DNA]</scope>
    <source>
        <tissue evidence="8">Leaf</tissue>
    </source>
</reference>
<evidence type="ECO:0000313" key="9">
    <source>
        <dbReference type="Proteomes" id="UP001408789"/>
    </source>
</evidence>
<keyword evidence="3" id="KW-0862">Zinc</keyword>
<evidence type="ECO:0000256" key="1">
    <source>
        <dbReference type="ARBA" id="ARBA00022723"/>
    </source>
</evidence>
<organism evidence="8 9">
    <name type="scientific">Deinandra increscens subsp. villosa</name>
    <dbReference type="NCBI Taxonomy" id="3103831"/>
    <lineage>
        <taxon>Eukaryota</taxon>
        <taxon>Viridiplantae</taxon>
        <taxon>Streptophyta</taxon>
        <taxon>Embryophyta</taxon>
        <taxon>Tracheophyta</taxon>
        <taxon>Spermatophyta</taxon>
        <taxon>Magnoliopsida</taxon>
        <taxon>eudicotyledons</taxon>
        <taxon>Gunneridae</taxon>
        <taxon>Pentapetalae</taxon>
        <taxon>asterids</taxon>
        <taxon>campanulids</taxon>
        <taxon>Asterales</taxon>
        <taxon>Asteraceae</taxon>
        <taxon>Asteroideae</taxon>
        <taxon>Heliantheae alliance</taxon>
        <taxon>Madieae</taxon>
        <taxon>Madiinae</taxon>
        <taxon>Deinandra</taxon>
    </lineage>
</organism>
<dbReference type="AlphaFoldDB" id="A0AAP0DB75"/>
<name>A0AAP0DB75_9ASTR</name>
<keyword evidence="6" id="KW-0472">Membrane</keyword>
<keyword evidence="6" id="KW-1133">Transmembrane helix</keyword>
<feature type="transmembrane region" description="Helical" evidence="6">
    <location>
        <begin position="177"/>
        <end position="201"/>
    </location>
</feature>
<proteinExistence type="predicted"/>
<evidence type="ECO:0000313" key="8">
    <source>
        <dbReference type="EMBL" id="KAK9071749.1"/>
    </source>
</evidence>
<evidence type="ECO:0000256" key="5">
    <source>
        <dbReference type="SAM" id="MobiDB-lite"/>
    </source>
</evidence>
<feature type="domain" description="SWIM-type" evidence="7">
    <location>
        <begin position="330"/>
        <end position="368"/>
    </location>
</feature>
<dbReference type="GO" id="GO:0008270">
    <property type="term" value="F:zinc ion binding"/>
    <property type="evidence" value="ECO:0007669"/>
    <property type="project" value="UniProtKB-KW"/>
</dbReference>
<sequence length="539" mass="62520">MLFTSLEEAEAFYNEYAKQSGFTVRKGPQYEVSGVIKGRHFVCSKEDMYFLRSNMHLTRVQESQIYELYFANLGPIKAFNVMWTKYGGFEKVGATVVECKNFKRDLNCYFGEYVADIVVRRMLNKKDFLPDYSFEYTVDNEGKLTAMFWADGARPTIKHLERLFLLMQPSTQTSIRWFLFLSPELIIIFVMYILVLVGPVLCNDEEFKKAMCSIVWTDSIDPEFFDGEWLKLMDDNDLASNKWLREMFEMREMWIPAYFRDEWIYTFPDIWTEFAIEEQAARIYTRAMFNDVQDEIYCSTKNCFGINIVTGYNTAKVSIKDHAAIGPGLLEVDFTRIDGDITCTCSCKRFERYGLLCSHVFYVLTMFEVLEIPQKYIMKRWTKEAAPNKGKKVLPPSSDSNFSNAHEVDNLLRDIMSSYEYIINRLSPGLEALCSVRDQMKEIAKKVDEENRPVVPKNRRDRFAKILRANQPINGSKKLPDGIKNKGRGSHKRIKSKKEQTSSCAGKRSRKCLVCGLTGHDRRTRKGKKVGSDDGDDEQ</sequence>
<keyword evidence="6" id="KW-0812">Transmembrane</keyword>
<feature type="region of interest" description="Disordered" evidence="5">
    <location>
        <begin position="472"/>
        <end position="539"/>
    </location>
</feature>
<keyword evidence="9" id="KW-1185">Reference proteome</keyword>
<comment type="caution">
    <text evidence="8">The sequence shown here is derived from an EMBL/GenBank/DDBJ whole genome shotgun (WGS) entry which is preliminary data.</text>
</comment>
<dbReference type="PANTHER" id="PTHR47718:SF17">
    <property type="entry name" value="PROTEIN FAR1-RELATED SEQUENCE 5-LIKE"/>
    <property type="match status" value="1"/>
</dbReference>
<gene>
    <name evidence="8" type="ORF">SSX86_008178</name>
</gene>
<evidence type="ECO:0000256" key="4">
    <source>
        <dbReference type="PROSITE-ProRule" id="PRU00325"/>
    </source>
</evidence>
<accession>A0AAP0DB75</accession>
<protein>
    <recommendedName>
        <fullName evidence="7">SWIM-type domain-containing protein</fullName>
    </recommendedName>
</protein>
<dbReference type="SMART" id="SM00575">
    <property type="entry name" value="ZnF_PMZ"/>
    <property type="match status" value="1"/>
</dbReference>
<keyword evidence="1" id="KW-0479">Metal-binding</keyword>
<evidence type="ECO:0000259" key="7">
    <source>
        <dbReference type="PROSITE" id="PS50966"/>
    </source>
</evidence>
<evidence type="ECO:0000256" key="2">
    <source>
        <dbReference type="ARBA" id="ARBA00022771"/>
    </source>
</evidence>
<dbReference type="Proteomes" id="UP001408789">
    <property type="component" value="Unassembled WGS sequence"/>
</dbReference>
<dbReference type="PROSITE" id="PS50966">
    <property type="entry name" value="ZF_SWIM"/>
    <property type="match status" value="1"/>
</dbReference>
<dbReference type="PANTHER" id="PTHR47718">
    <property type="entry name" value="OS01G0519700 PROTEIN"/>
    <property type="match status" value="1"/>
</dbReference>
<dbReference type="InterPro" id="IPR007527">
    <property type="entry name" value="Znf_SWIM"/>
</dbReference>
<keyword evidence="2 4" id="KW-0863">Zinc-finger</keyword>
<dbReference type="InterPro" id="IPR006564">
    <property type="entry name" value="Znf_PMZ"/>
</dbReference>
<dbReference type="Pfam" id="PF04434">
    <property type="entry name" value="SWIM"/>
    <property type="match status" value="1"/>
</dbReference>
<evidence type="ECO:0000256" key="3">
    <source>
        <dbReference type="ARBA" id="ARBA00022833"/>
    </source>
</evidence>
<feature type="compositionally biased region" description="Basic residues" evidence="5">
    <location>
        <begin position="485"/>
        <end position="496"/>
    </location>
</feature>